<name>Q5V2S0_HALMA</name>
<dbReference type="HOGENOM" id="CLU_3394484_0_0_2"/>
<dbReference type="KEGG" id="hma:rrnAC1240"/>
<gene>
    <name evidence="1" type="ordered locus">rrnAC1240</name>
</gene>
<proteinExistence type="predicted"/>
<evidence type="ECO:0000313" key="1">
    <source>
        <dbReference type="EMBL" id="AAV46182.1"/>
    </source>
</evidence>
<reference evidence="1 2" key="1">
    <citation type="journal article" date="2004" name="Genome Res.">
        <title>Genome sequence of Haloarcula marismortui: a halophilic archaeon from the Dead Sea.</title>
        <authorList>
            <person name="Baliga N.S."/>
            <person name="Bonneau R."/>
            <person name="Facciotti M.T."/>
            <person name="Pan M."/>
            <person name="Glusman G."/>
            <person name="Deutsch E.W."/>
            <person name="Shannon P."/>
            <person name="Chiu Y."/>
            <person name="Weng R.S."/>
            <person name="Gan R.R."/>
            <person name="Hung P."/>
            <person name="Date S.V."/>
            <person name="Marcotte E."/>
            <person name="Hood L."/>
            <person name="Ng W.V."/>
        </authorList>
    </citation>
    <scope>NUCLEOTIDE SEQUENCE [LARGE SCALE GENOMIC DNA]</scope>
    <source>
        <strain evidence="2">ATCC 43049 / DSM 3752 / JCM 8966 / VKM B-1809</strain>
    </source>
</reference>
<dbReference type="EnsemblBacteria" id="AAV46182">
    <property type="protein sequence ID" value="AAV46182"/>
    <property type="gene ID" value="rrnAC1240"/>
</dbReference>
<dbReference type="Proteomes" id="UP000001169">
    <property type="component" value="Chromosome I"/>
</dbReference>
<organism evidence="1 2">
    <name type="scientific">Haloarcula marismortui (strain ATCC 43049 / DSM 3752 / JCM 8966 / VKM B-1809)</name>
    <name type="common">Halobacterium marismortui</name>
    <dbReference type="NCBI Taxonomy" id="272569"/>
    <lineage>
        <taxon>Archaea</taxon>
        <taxon>Methanobacteriati</taxon>
        <taxon>Methanobacteriota</taxon>
        <taxon>Stenosarchaea group</taxon>
        <taxon>Halobacteria</taxon>
        <taxon>Halobacteriales</taxon>
        <taxon>Haloarculaceae</taxon>
        <taxon>Haloarcula</taxon>
    </lineage>
</organism>
<evidence type="ECO:0000313" key="2">
    <source>
        <dbReference type="Proteomes" id="UP000001169"/>
    </source>
</evidence>
<dbReference type="EMBL" id="AY596297">
    <property type="protein sequence ID" value="AAV46182.1"/>
    <property type="molecule type" value="Genomic_DNA"/>
</dbReference>
<accession>Q5V2S0</accession>
<protein>
    <submittedName>
        <fullName evidence="1">Uncharacterized protein</fullName>
    </submittedName>
</protein>
<sequence length="31" mass="3162">MHLLSVASSKVVNLTVITTVGTGEMSGVESN</sequence>
<dbReference type="PaxDb" id="272569-rrnAC1240"/>
<dbReference type="AlphaFoldDB" id="Q5V2S0"/>
<keyword evidence="2" id="KW-1185">Reference proteome</keyword>